<feature type="transmembrane region" description="Helical" evidence="1">
    <location>
        <begin position="58"/>
        <end position="79"/>
    </location>
</feature>
<gene>
    <name evidence="2" type="ORF">ACFPZN_07840</name>
</gene>
<evidence type="ECO:0000256" key="1">
    <source>
        <dbReference type="SAM" id="Phobius"/>
    </source>
</evidence>
<keyword evidence="3" id="KW-1185">Reference proteome</keyword>
<sequence length="167" mass="17231">MKTTLAAAAATIAVLLTGGMAGLFFAFSVSVMPGLNAARASSAIAVMQQINQKIINPVFLVHFMGAPVAGAAAGVLLLVAGQRQAALLFLAAAALYLLGSILPTAVVNVPMNNALDAVEIPADTAEAARIWNDHSSRWTAWNTLRAVACTVSLLVMALGLYVWGKNA</sequence>
<keyword evidence="1" id="KW-1133">Transmembrane helix</keyword>
<organism evidence="2 3">
    <name type="scientific">Actinomadura rugatobispora</name>
    <dbReference type="NCBI Taxonomy" id="1994"/>
    <lineage>
        <taxon>Bacteria</taxon>
        <taxon>Bacillati</taxon>
        <taxon>Actinomycetota</taxon>
        <taxon>Actinomycetes</taxon>
        <taxon>Streptosporangiales</taxon>
        <taxon>Thermomonosporaceae</taxon>
        <taxon>Actinomadura</taxon>
    </lineage>
</organism>
<protein>
    <submittedName>
        <fullName evidence="2">DUF1772 domain-containing protein</fullName>
    </submittedName>
</protein>
<comment type="caution">
    <text evidence="2">The sequence shown here is derived from an EMBL/GenBank/DDBJ whole genome shotgun (WGS) entry which is preliminary data.</text>
</comment>
<keyword evidence="1" id="KW-0472">Membrane</keyword>
<evidence type="ECO:0000313" key="2">
    <source>
        <dbReference type="EMBL" id="MFC5745513.1"/>
    </source>
</evidence>
<dbReference type="Pfam" id="PF08592">
    <property type="entry name" value="Anthrone_oxy"/>
    <property type="match status" value="1"/>
</dbReference>
<dbReference type="EMBL" id="JBHSON010000008">
    <property type="protein sequence ID" value="MFC5745513.1"/>
    <property type="molecule type" value="Genomic_DNA"/>
</dbReference>
<proteinExistence type="predicted"/>
<name>A0ABW0ZSU2_9ACTN</name>
<dbReference type="RefSeq" id="WP_378281136.1">
    <property type="nucleotide sequence ID" value="NZ_JBHSON010000008.1"/>
</dbReference>
<keyword evidence="1" id="KW-0812">Transmembrane</keyword>
<accession>A0ABW0ZSU2</accession>
<evidence type="ECO:0000313" key="3">
    <source>
        <dbReference type="Proteomes" id="UP001596074"/>
    </source>
</evidence>
<feature type="transmembrane region" description="Helical" evidence="1">
    <location>
        <begin position="86"/>
        <end position="106"/>
    </location>
</feature>
<dbReference type="InterPro" id="IPR013901">
    <property type="entry name" value="Anthrone_oxy"/>
</dbReference>
<reference evidence="3" key="1">
    <citation type="journal article" date="2019" name="Int. J. Syst. Evol. Microbiol.">
        <title>The Global Catalogue of Microorganisms (GCM) 10K type strain sequencing project: providing services to taxonomists for standard genome sequencing and annotation.</title>
        <authorList>
            <consortium name="The Broad Institute Genomics Platform"/>
            <consortium name="The Broad Institute Genome Sequencing Center for Infectious Disease"/>
            <person name="Wu L."/>
            <person name="Ma J."/>
        </authorList>
    </citation>
    <scope>NUCLEOTIDE SEQUENCE [LARGE SCALE GENOMIC DNA]</scope>
    <source>
        <strain evidence="3">KCTC 42087</strain>
    </source>
</reference>
<dbReference type="Proteomes" id="UP001596074">
    <property type="component" value="Unassembled WGS sequence"/>
</dbReference>
<feature type="transmembrane region" description="Helical" evidence="1">
    <location>
        <begin position="144"/>
        <end position="163"/>
    </location>
</feature>